<feature type="compositionally biased region" description="Basic residues" evidence="1">
    <location>
        <begin position="186"/>
        <end position="205"/>
    </location>
</feature>
<dbReference type="AlphaFoldDB" id="A0A9W8U986"/>
<accession>A0A9W8U986</accession>
<evidence type="ECO:0000313" key="2">
    <source>
        <dbReference type="EMBL" id="KAJ4011063.1"/>
    </source>
</evidence>
<evidence type="ECO:0000313" key="3">
    <source>
        <dbReference type="Proteomes" id="UP001152130"/>
    </source>
</evidence>
<gene>
    <name evidence="2" type="ORF">NW766_007695</name>
</gene>
<dbReference type="EMBL" id="JAPDHF010000011">
    <property type="protein sequence ID" value="KAJ4011063.1"/>
    <property type="molecule type" value="Genomic_DNA"/>
</dbReference>
<keyword evidence="3" id="KW-1185">Reference proteome</keyword>
<reference evidence="2" key="1">
    <citation type="submission" date="2022-10" db="EMBL/GenBank/DDBJ databases">
        <title>Fusarium specimens isolated from Avocado Roots.</title>
        <authorList>
            <person name="Stajich J."/>
            <person name="Roper C."/>
            <person name="Heimlech-Rivalta G."/>
        </authorList>
    </citation>
    <scope>NUCLEOTIDE SEQUENCE</scope>
    <source>
        <strain evidence="2">CF00143</strain>
    </source>
</reference>
<feature type="compositionally biased region" description="Low complexity" evidence="1">
    <location>
        <begin position="155"/>
        <end position="179"/>
    </location>
</feature>
<protein>
    <submittedName>
        <fullName evidence="2">Uncharacterized protein</fullName>
    </submittedName>
</protein>
<comment type="caution">
    <text evidence="2">The sequence shown here is derived from an EMBL/GenBank/DDBJ whole genome shotgun (WGS) entry which is preliminary data.</text>
</comment>
<sequence>MDAEWQYNLFDEDMSLIMDLNDPFGFIPPEMDLSLCDPYQPADDMALTMGDPLSGLAVACNGNLPDGTLPDFLADVTSRADNSPFQNTAFPTTFDELIVSDVLGSSQDSMDFAISSDISSLSPGFESTIISPCITQSPALWQSPELNYMRDKIPSSSSAHQYSPSSSATIPTSPPSTSINGASLAQKRKATRGKKSPLRTMRKKG</sequence>
<feature type="region of interest" description="Disordered" evidence="1">
    <location>
        <begin position="154"/>
        <end position="205"/>
    </location>
</feature>
<evidence type="ECO:0000256" key="1">
    <source>
        <dbReference type="SAM" id="MobiDB-lite"/>
    </source>
</evidence>
<organism evidence="2 3">
    <name type="scientific">Fusarium irregulare</name>
    <dbReference type="NCBI Taxonomy" id="2494466"/>
    <lineage>
        <taxon>Eukaryota</taxon>
        <taxon>Fungi</taxon>
        <taxon>Dikarya</taxon>
        <taxon>Ascomycota</taxon>
        <taxon>Pezizomycotina</taxon>
        <taxon>Sordariomycetes</taxon>
        <taxon>Hypocreomycetidae</taxon>
        <taxon>Hypocreales</taxon>
        <taxon>Nectriaceae</taxon>
        <taxon>Fusarium</taxon>
        <taxon>Fusarium incarnatum-equiseti species complex</taxon>
    </lineage>
</organism>
<name>A0A9W8U986_9HYPO</name>
<dbReference type="Proteomes" id="UP001152130">
    <property type="component" value="Unassembled WGS sequence"/>
</dbReference>
<proteinExistence type="predicted"/>